<evidence type="ECO:0000313" key="6">
    <source>
        <dbReference type="Proteomes" id="UP001157947"/>
    </source>
</evidence>
<dbReference type="InterPro" id="IPR016071">
    <property type="entry name" value="Staphylococal_nuclease_OB-fold"/>
</dbReference>
<dbReference type="PANTHER" id="PTHR12302:SF3">
    <property type="entry name" value="SERINE_THREONINE-PROTEIN KINASE 31"/>
    <property type="match status" value="1"/>
</dbReference>
<dbReference type="GO" id="GO:0004519">
    <property type="term" value="F:endonuclease activity"/>
    <property type="evidence" value="ECO:0007669"/>
    <property type="project" value="UniProtKB-KW"/>
</dbReference>
<evidence type="ECO:0000256" key="3">
    <source>
        <dbReference type="ARBA" id="ARBA00022801"/>
    </source>
</evidence>
<dbReference type="SUPFAM" id="SSF50199">
    <property type="entry name" value="Staphylococcal nuclease"/>
    <property type="match status" value="1"/>
</dbReference>
<gene>
    <name evidence="5" type="ORF">SAMN06264868_10765</name>
</gene>
<protein>
    <submittedName>
        <fullName evidence="5">Micrococcal nuclease</fullName>
    </submittedName>
</protein>
<reference evidence="5" key="1">
    <citation type="submission" date="2017-05" db="EMBL/GenBank/DDBJ databases">
        <authorList>
            <person name="Varghese N."/>
            <person name="Submissions S."/>
        </authorList>
    </citation>
    <scope>NUCLEOTIDE SEQUENCE</scope>
    <source>
        <strain evidence="5">DSM 18763</strain>
    </source>
</reference>
<name>A0AA45WLA4_9AQUI</name>
<evidence type="ECO:0000256" key="1">
    <source>
        <dbReference type="ARBA" id="ARBA00022722"/>
    </source>
</evidence>
<dbReference type="InterPro" id="IPR002071">
    <property type="entry name" value="Thermonucl_AS"/>
</dbReference>
<dbReference type="PROSITE" id="PS51257">
    <property type="entry name" value="PROKAR_LIPOPROTEIN"/>
    <property type="match status" value="1"/>
</dbReference>
<dbReference type="EMBL" id="FXTX01000007">
    <property type="protein sequence ID" value="SMP10074.1"/>
    <property type="molecule type" value="Genomic_DNA"/>
</dbReference>
<keyword evidence="2" id="KW-0255">Endonuclease</keyword>
<accession>A0AA45WLA4</accession>
<keyword evidence="3" id="KW-0378">Hydrolase</keyword>
<comment type="caution">
    <text evidence="5">The sequence shown here is derived from an EMBL/GenBank/DDBJ whole genome shotgun (WGS) entry which is preliminary data.</text>
</comment>
<organism evidence="5 6">
    <name type="scientific">Venenivibrio stagnispumantis</name>
    <dbReference type="NCBI Taxonomy" id="407998"/>
    <lineage>
        <taxon>Bacteria</taxon>
        <taxon>Pseudomonadati</taxon>
        <taxon>Aquificota</taxon>
        <taxon>Aquificia</taxon>
        <taxon>Aquificales</taxon>
        <taxon>Hydrogenothermaceae</taxon>
        <taxon>Venenivibrio</taxon>
    </lineage>
</organism>
<dbReference type="RefSeq" id="WP_265134854.1">
    <property type="nucleotide sequence ID" value="NZ_FXTX01000007.1"/>
</dbReference>
<evidence type="ECO:0000313" key="5">
    <source>
        <dbReference type="EMBL" id="SMP10074.1"/>
    </source>
</evidence>
<dbReference type="Proteomes" id="UP001157947">
    <property type="component" value="Unassembled WGS sequence"/>
</dbReference>
<dbReference type="InterPro" id="IPR035437">
    <property type="entry name" value="SNase_OB-fold_sf"/>
</dbReference>
<proteinExistence type="predicted"/>
<keyword evidence="6" id="KW-1185">Reference proteome</keyword>
<dbReference type="PANTHER" id="PTHR12302">
    <property type="entry name" value="EBNA2 BINDING PROTEIN P100"/>
    <property type="match status" value="1"/>
</dbReference>
<dbReference type="Pfam" id="PF00565">
    <property type="entry name" value="SNase"/>
    <property type="match status" value="1"/>
</dbReference>
<evidence type="ECO:0000259" key="4">
    <source>
        <dbReference type="PROSITE" id="PS50830"/>
    </source>
</evidence>
<dbReference type="PROSITE" id="PS01123">
    <property type="entry name" value="TNASE_1"/>
    <property type="match status" value="1"/>
</dbReference>
<dbReference type="PROSITE" id="PS01284">
    <property type="entry name" value="TNASE_2"/>
    <property type="match status" value="1"/>
</dbReference>
<keyword evidence="1" id="KW-0540">Nuclease</keyword>
<dbReference type="GO" id="GO:0016787">
    <property type="term" value="F:hydrolase activity"/>
    <property type="evidence" value="ECO:0007669"/>
    <property type="project" value="UniProtKB-KW"/>
</dbReference>
<dbReference type="Gene3D" id="2.40.50.90">
    <property type="match status" value="1"/>
</dbReference>
<evidence type="ECO:0000256" key="2">
    <source>
        <dbReference type="ARBA" id="ARBA00022759"/>
    </source>
</evidence>
<dbReference type="PROSITE" id="PS50830">
    <property type="entry name" value="TNASE_3"/>
    <property type="match status" value="1"/>
</dbReference>
<dbReference type="SMART" id="SM00318">
    <property type="entry name" value="SNc"/>
    <property type="match status" value="1"/>
</dbReference>
<dbReference type="AlphaFoldDB" id="A0AA45WLA4"/>
<sequence>MRFKKLLLIPFLLIWIVISCKGENENKPLKKENTVEAEFVRVVDGDTIVVNLNGMQEKVRLIGIDTPESRVNKRAFIQEKETGKNVQEIVELGKLAKEFTASKLKPGQKVYLEFDVQQRDKYGRLLAYVWLDDKTMLNKEIICNGYAYPLTVPPNVKYEEEFRECFRQAREKGLGLFKGE</sequence>
<feature type="domain" description="TNase-like" evidence="4">
    <location>
        <begin position="33"/>
        <end position="179"/>
    </location>
</feature>
<dbReference type="GO" id="GO:0003676">
    <property type="term" value="F:nucleic acid binding"/>
    <property type="evidence" value="ECO:0007669"/>
    <property type="project" value="InterPro"/>
</dbReference>